<dbReference type="Proteomes" id="UP000190888">
    <property type="component" value="Unassembled WGS sequence"/>
</dbReference>
<evidence type="ECO:0000313" key="2">
    <source>
        <dbReference type="Proteomes" id="UP000190888"/>
    </source>
</evidence>
<gene>
    <name evidence="1" type="ORF">SAMN04488132_11023</name>
</gene>
<evidence type="ECO:0000313" key="1">
    <source>
        <dbReference type="EMBL" id="SKA09253.1"/>
    </source>
</evidence>
<name>A0A1T4QZU6_9BACT</name>
<dbReference type="EMBL" id="FUWH01000010">
    <property type="protein sequence ID" value="SKA09253.1"/>
    <property type="molecule type" value="Genomic_DNA"/>
</dbReference>
<keyword evidence="2" id="KW-1185">Reference proteome</keyword>
<dbReference type="STRING" id="413434.SAMN04488132_11023"/>
<organism evidence="1 2">
    <name type="scientific">Sediminibacterium ginsengisoli</name>
    <dbReference type="NCBI Taxonomy" id="413434"/>
    <lineage>
        <taxon>Bacteria</taxon>
        <taxon>Pseudomonadati</taxon>
        <taxon>Bacteroidota</taxon>
        <taxon>Chitinophagia</taxon>
        <taxon>Chitinophagales</taxon>
        <taxon>Chitinophagaceae</taxon>
        <taxon>Sediminibacterium</taxon>
    </lineage>
</organism>
<sequence>MGSPYRTCEIEILGSDTIKIANGGWQDKYAFSSGNEKLVLIKWDFLKNEPGFRFVLVDVNNGKIQEGSRIEGFVNTLSISGKRISFNKFLFNRRKSVMGEGLCCHTDEVYEFS</sequence>
<protein>
    <submittedName>
        <fullName evidence="1">Uncharacterized protein</fullName>
    </submittedName>
</protein>
<dbReference type="AlphaFoldDB" id="A0A1T4QZU6"/>
<accession>A0A1T4QZU6</accession>
<proteinExistence type="predicted"/>
<reference evidence="1 2" key="1">
    <citation type="submission" date="2017-02" db="EMBL/GenBank/DDBJ databases">
        <authorList>
            <person name="Peterson S.W."/>
        </authorList>
    </citation>
    <scope>NUCLEOTIDE SEQUENCE [LARGE SCALE GENOMIC DNA]</scope>
    <source>
        <strain evidence="1 2">DSM 22335</strain>
    </source>
</reference>